<dbReference type="EMBL" id="CAJEWN010000176">
    <property type="protein sequence ID" value="CAD2170950.1"/>
    <property type="molecule type" value="Genomic_DNA"/>
</dbReference>
<dbReference type="AlphaFoldDB" id="A0A6V7V7N4"/>
<feature type="transmembrane region" description="Helical" evidence="3">
    <location>
        <begin position="12"/>
        <end position="34"/>
    </location>
</feature>
<evidence type="ECO:0000256" key="2">
    <source>
        <dbReference type="SAM" id="MobiDB-lite"/>
    </source>
</evidence>
<gene>
    <name evidence="4" type="ORF">MENT_LOCUS22382</name>
</gene>
<evidence type="ECO:0000313" key="4">
    <source>
        <dbReference type="EMBL" id="CAD2170950.1"/>
    </source>
</evidence>
<evidence type="ECO:0000256" key="3">
    <source>
        <dbReference type="SAM" id="Phobius"/>
    </source>
</evidence>
<dbReference type="PANTHER" id="PTHR24637">
    <property type="entry name" value="COLLAGEN"/>
    <property type="match status" value="1"/>
</dbReference>
<keyword evidence="3" id="KW-0812">Transmembrane</keyword>
<dbReference type="OrthoDB" id="5983381at2759"/>
<dbReference type="InterPro" id="IPR008160">
    <property type="entry name" value="Collagen"/>
</dbReference>
<feature type="compositionally biased region" description="Polar residues" evidence="2">
    <location>
        <begin position="330"/>
        <end position="342"/>
    </location>
</feature>
<keyword evidence="3" id="KW-1133">Transmembrane helix</keyword>
<dbReference type="PANTHER" id="PTHR24637:SF420">
    <property type="entry name" value="NEMATODE CUTICLE COLLAGEN N-TERMINAL DOMAIN-CONTAINING PROTEIN"/>
    <property type="match status" value="1"/>
</dbReference>
<sequence length="397" mass="40778">MFSLNFDSRKSTFLATVLSFACFLSAIVFIPISFIHNQQRLSYLLANVELCKAETRDIVSQLAIKPIRVKRDIDSNSNPYARYAAILSASRGACCSCSQGPPGERGKPGRDGRPGKDATPGSDGYPGRNGKYLPAPPAGTDSCQKCPPGSNGPPGLPGTKGPRGPPGKAGQPGRAGDNNRPGPPGPPGPRGDPGFMGDKGPNGDRGKVLNGAPPGPSGPAGPSGNVNRLDLKTLSIKGPRGPPGGRGHDGKGGMQGPPGIRGSVGDRGSEGNAGLPGPPGPPGEPGYPGSCQHCQGGANAGVILPSPSAYEQQRQPPSSPSTSSPVWKSLDNSPTYSASYSGNEKGHAPSAKPDGSKSENSLAFGVAQKAAIYSEGRKQHIGETNKQKQEEFLWINE</sequence>
<feature type="region of interest" description="Disordered" evidence="2">
    <location>
        <begin position="375"/>
        <end position="397"/>
    </location>
</feature>
<keyword evidence="1" id="KW-0677">Repeat</keyword>
<name>A0A6V7V7N4_MELEN</name>
<reference evidence="4 5" key="1">
    <citation type="submission" date="2020-08" db="EMBL/GenBank/DDBJ databases">
        <authorList>
            <person name="Koutsovoulos G."/>
            <person name="Danchin GJ E."/>
        </authorList>
    </citation>
    <scope>NUCLEOTIDE SEQUENCE [LARGE SCALE GENOMIC DNA]</scope>
</reference>
<comment type="caution">
    <text evidence="4">The sequence shown here is derived from an EMBL/GenBank/DDBJ whole genome shotgun (WGS) entry which is preliminary data.</text>
</comment>
<dbReference type="Pfam" id="PF01391">
    <property type="entry name" value="Collagen"/>
    <property type="match status" value="2"/>
</dbReference>
<feature type="compositionally biased region" description="Pro residues" evidence="2">
    <location>
        <begin position="276"/>
        <end position="285"/>
    </location>
</feature>
<keyword evidence="3" id="KW-0472">Membrane</keyword>
<evidence type="ECO:0000313" key="5">
    <source>
        <dbReference type="Proteomes" id="UP000580250"/>
    </source>
</evidence>
<evidence type="ECO:0000256" key="1">
    <source>
        <dbReference type="ARBA" id="ARBA00022737"/>
    </source>
</evidence>
<accession>A0A6V7V7N4</accession>
<feature type="compositionally biased region" description="Basic and acidic residues" evidence="2">
    <location>
        <begin position="375"/>
        <end position="391"/>
    </location>
</feature>
<feature type="compositionally biased region" description="Low complexity" evidence="2">
    <location>
        <begin position="157"/>
        <end position="180"/>
    </location>
</feature>
<proteinExistence type="predicted"/>
<feature type="compositionally biased region" description="Basic and acidic residues" evidence="2">
    <location>
        <begin position="104"/>
        <end position="116"/>
    </location>
</feature>
<organism evidence="4 5">
    <name type="scientific">Meloidogyne enterolobii</name>
    <name type="common">Root-knot nematode worm</name>
    <name type="synonym">Meloidogyne mayaguensis</name>
    <dbReference type="NCBI Taxonomy" id="390850"/>
    <lineage>
        <taxon>Eukaryota</taxon>
        <taxon>Metazoa</taxon>
        <taxon>Ecdysozoa</taxon>
        <taxon>Nematoda</taxon>
        <taxon>Chromadorea</taxon>
        <taxon>Rhabditida</taxon>
        <taxon>Tylenchina</taxon>
        <taxon>Tylenchomorpha</taxon>
        <taxon>Tylenchoidea</taxon>
        <taxon>Meloidogynidae</taxon>
        <taxon>Meloidogyninae</taxon>
        <taxon>Meloidogyne</taxon>
    </lineage>
</organism>
<dbReference type="Proteomes" id="UP000580250">
    <property type="component" value="Unassembled WGS sequence"/>
</dbReference>
<feature type="region of interest" description="Disordered" evidence="2">
    <location>
        <begin position="97"/>
        <end position="363"/>
    </location>
</feature>
<feature type="compositionally biased region" description="Pro residues" evidence="2">
    <location>
        <begin position="181"/>
        <end position="190"/>
    </location>
</feature>
<protein>
    <submittedName>
        <fullName evidence="4">Uncharacterized protein</fullName>
    </submittedName>
</protein>